<evidence type="ECO:0000256" key="5">
    <source>
        <dbReference type="PROSITE-ProRule" id="PRU00703"/>
    </source>
</evidence>
<comment type="caution">
    <text evidence="8">The sequence shown here is derived from an EMBL/GenBank/DDBJ whole genome shotgun (WGS) entry which is preliminary data.</text>
</comment>
<dbReference type="GO" id="GO:0055085">
    <property type="term" value="P:transmembrane transport"/>
    <property type="evidence" value="ECO:0007669"/>
    <property type="project" value="InterPro"/>
</dbReference>
<dbReference type="EMBL" id="FWYE01000002">
    <property type="protein sequence ID" value="SMD31077.1"/>
    <property type="molecule type" value="Genomic_DNA"/>
</dbReference>
<dbReference type="AlphaFoldDB" id="A0A8G2L7F9"/>
<dbReference type="Pfam" id="PF00571">
    <property type="entry name" value="CBS"/>
    <property type="match status" value="2"/>
</dbReference>
<dbReference type="Proteomes" id="UP000192315">
    <property type="component" value="Unassembled WGS sequence"/>
</dbReference>
<reference evidence="8 9" key="1">
    <citation type="submission" date="2017-04" db="EMBL/GenBank/DDBJ databases">
        <authorList>
            <person name="Varghese N."/>
            <person name="Submissions S."/>
        </authorList>
    </citation>
    <scope>NUCLEOTIDE SEQUENCE [LARGE SCALE GENOMIC DNA]</scope>
    <source>
        <strain evidence="8 9">DSM 9789</strain>
    </source>
</reference>
<feature type="transmembrane region" description="Helical" evidence="6">
    <location>
        <begin position="183"/>
        <end position="206"/>
    </location>
</feature>
<feature type="transmembrane region" description="Helical" evidence="6">
    <location>
        <begin position="18"/>
        <end position="43"/>
    </location>
</feature>
<dbReference type="GO" id="GO:0016020">
    <property type="term" value="C:membrane"/>
    <property type="evidence" value="ECO:0007669"/>
    <property type="project" value="UniProtKB-SubCell"/>
</dbReference>
<dbReference type="Pfam" id="PF00324">
    <property type="entry name" value="AA_permease"/>
    <property type="match status" value="1"/>
</dbReference>
<feature type="transmembrane region" description="Helical" evidence="6">
    <location>
        <begin position="96"/>
        <end position="117"/>
    </location>
</feature>
<organism evidence="8 9">
    <name type="scientific">Picrophilus torridus (strain ATCC 700027 / DSM 9790 / JCM 10055 / NBRC 100828 / KAW 2/3)</name>
    <dbReference type="NCBI Taxonomy" id="1122961"/>
    <lineage>
        <taxon>Archaea</taxon>
        <taxon>Methanobacteriati</taxon>
        <taxon>Thermoplasmatota</taxon>
        <taxon>Thermoplasmata</taxon>
        <taxon>Thermoplasmatales</taxon>
        <taxon>Picrophilaceae</taxon>
        <taxon>Picrophilus</taxon>
    </lineage>
</organism>
<evidence type="ECO:0000256" key="2">
    <source>
        <dbReference type="ARBA" id="ARBA00022692"/>
    </source>
</evidence>
<feature type="transmembrane region" description="Helical" evidence="6">
    <location>
        <begin position="278"/>
        <end position="307"/>
    </location>
</feature>
<feature type="transmembrane region" description="Helical" evidence="6">
    <location>
        <begin position="123"/>
        <end position="143"/>
    </location>
</feature>
<evidence type="ECO:0000256" key="4">
    <source>
        <dbReference type="ARBA" id="ARBA00023136"/>
    </source>
</evidence>
<evidence type="ECO:0000259" key="7">
    <source>
        <dbReference type="PROSITE" id="PS51371"/>
    </source>
</evidence>
<name>A0A8G2L7F9_PICTO</name>
<dbReference type="InterPro" id="IPR000644">
    <property type="entry name" value="CBS_dom"/>
</dbReference>
<comment type="subcellular location">
    <subcellularLocation>
        <location evidence="1">Membrane</location>
        <topology evidence="1">Multi-pass membrane protein</topology>
    </subcellularLocation>
</comment>
<feature type="transmembrane region" description="Helical" evidence="6">
    <location>
        <begin position="328"/>
        <end position="349"/>
    </location>
</feature>
<dbReference type="PANTHER" id="PTHR42770:SF11">
    <property type="entry name" value="INNER MEMBRANE TRANSPORT PROTEIN YBAT"/>
    <property type="match status" value="1"/>
</dbReference>
<gene>
    <name evidence="8" type="ORF">SAMN02745355_0996</name>
</gene>
<dbReference type="PROSITE" id="PS51371">
    <property type="entry name" value="CBS"/>
    <property type="match status" value="2"/>
</dbReference>
<feature type="domain" description="CBS" evidence="7">
    <location>
        <begin position="481"/>
        <end position="538"/>
    </location>
</feature>
<evidence type="ECO:0000256" key="1">
    <source>
        <dbReference type="ARBA" id="ARBA00004141"/>
    </source>
</evidence>
<feature type="transmembrane region" description="Helical" evidence="6">
    <location>
        <begin position="150"/>
        <end position="171"/>
    </location>
</feature>
<proteinExistence type="predicted"/>
<feature type="transmembrane region" description="Helical" evidence="6">
    <location>
        <begin position="227"/>
        <end position="250"/>
    </location>
</feature>
<feature type="transmembrane region" description="Helical" evidence="6">
    <location>
        <begin position="428"/>
        <end position="448"/>
    </location>
</feature>
<dbReference type="SMART" id="SM00116">
    <property type="entry name" value="CBS"/>
    <property type="match status" value="2"/>
</dbReference>
<dbReference type="InterPro" id="IPR004841">
    <property type="entry name" value="AA-permease/SLC12A_dom"/>
</dbReference>
<protein>
    <submittedName>
        <fullName evidence="8">Amino acid/polyamine/organocation transporter, APC superfamily</fullName>
    </submittedName>
</protein>
<evidence type="ECO:0000256" key="6">
    <source>
        <dbReference type="SAM" id="Phobius"/>
    </source>
</evidence>
<evidence type="ECO:0000256" key="3">
    <source>
        <dbReference type="ARBA" id="ARBA00022989"/>
    </source>
</evidence>
<keyword evidence="2 6" id="KW-0812">Transmembrane</keyword>
<keyword evidence="4 6" id="KW-0472">Membrane</keyword>
<dbReference type="Gene3D" id="3.10.580.10">
    <property type="entry name" value="CBS-domain"/>
    <property type="match status" value="1"/>
</dbReference>
<dbReference type="InterPro" id="IPR050367">
    <property type="entry name" value="APC_superfamily"/>
</dbReference>
<feature type="transmembrane region" description="Helical" evidence="6">
    <location>
        <begin position="49"/>
        <end position="68"/>
    </location>
</feature>
<evidence type="ECO:0000313" key="8">
    <source>
        <dbReference type="EMBL" id="SMD31077.1"/>
    </source>
</evidence>
<evidence type="ECO:0000313" key="9">
    <source>
        <dbReference type="Proteomes" id="UP000192315"/>
    </source>
</evidence>
<accession>A0A8G2L7F9</accession>
<dbReference type="CDD" id="cd02205">
    <property type="entry name" value="CBS_pair_SF"/>
    <property type="match status" value="1"/>
</dbReference>
<dbReference type="Gene3D" id="1.20.1740.10">
    <property type="entry name" value="Amino acid/polyamine transporter I"/>
    <property type="match status" value="1"/>
</dbReference>
<keyword evidence="5" id="KW-0129">CBS domain</keyword>
<keyword evidence="9" id="KW-1185">Reference proteome</keyword>
<feature type="transmembrane region" description="Helical" evidence="6">
    <location>
        <begin position="355"/>
        <end position="382"/>
    </location>
</feature>
<dbReference type="PANTHER" id="PTHR42770">
    <property type="entry name" value="AMINO ACID TRANSPORTER-RELATED"/>
    <property type="match status" value="1"/>
</dbReference>
<dbReference type="InterPro" id="IPR046342">
    <property type="entry name" value="CBS_dom_sf"/>
</dbReference>
<dbReference type="SUPFAM" id="SSF54631">
    <property type="entry name" value="CBS-domain pair"/>
    <property type="match status" value="1"/>
</dbReference>
<dbReference type="RefSeq" id="WP_084272857.1">
    <property type="nucleotide sequence ID" value="NZ_FWYE01000002.1"/>
</dbReference>
<feature type="domain" description="CBS" evidence="7">
    <location>
        <begin position="544"/>
        <end position="604"/>
    </location>
</feature>
<sequence length="604" mass="66286">MGGNAKGELKRTLSFKDLFFLSFGGMSPLLSILSYGAFAITLAGYDAPLVMIIGTLLVLINGVAVTQLSKRFTSSGGYYTYAFQTLSERLGFDTGWVYIFYSTLFGLAYLSGSVFIISTVFRINPYLVFAILMIPSIIFLMLGVKLSSKYALYAVAIEVSFMIAIVVYSLFLTHGRVYLPNPGIYHIGAGDFFLGILFAMGIPTGYGSITPVSGEVKDAKKTVGRSVIAVILGGGILATVMVYAISNLILQNHIIIPVNYQLPVIEILKNNFSRYGYIFYYGAAIATINDGILALLSFGAATSRTLFRMGYDKSFPSFFSFRIKDNPVIATAFTSIIFILIPLAMFHFISAEITFIVLGTISSLAGLFIHLITDSSLIRIGLRRGRRLIMRGANSFFSYFKYFDEFILAITGALISAVVLIYSAYSTVPYYTTIFLTWIVIGFILSEVKSIVTKTPYMPDVSKEGKIVAENLLKVSVGDALIPGNSCILRLSDTLKSAMEKMISKNVSAAIVVDSYSRAIGTLYLVDILLLPQYEIDNGKVYHMKIYKPVNINVNDDITDAVRLLKENTVPVLSVTDDSGKCIGMITERDVLLRIGSVQKPALD</sequence>
<feature type="transmembrane region" description="Helical" evidence="6">
    <location>
        <begin position="402"/>
        <end position="422"/>
    </location>
</feature>
<keyword evidence="3 6" id="KW-1133">Transmembrane helix</keyword>